<feature type="transmembrane region" description="Helical" evidence="6">
    <location>
        <begin position="126"/>
        <end position="145"/>
    </location>
</feature>
<keyword evidence="4 6" id="KW-1133">Transmembrane helix</keyword>
<keyword evidence="9" id="KW-1185">Reference proteome</keyword>
<feature type="transmembrane region" description="Helical" evidence="6">
    <location>
        <begin position="358"/>
        <end position="378"/>
    </location>
</feature>
<feature type="transmembrane region" description="Helical" evidence="6">
    <location>
        <begin position="38"/>
        <end position="61"/>
    </location>
</feature>
<dbReference type="PROSITE" id="PS50850">
    <property type="entry name" value="MFS"/>
    <property type="match status" value="1"/>
</dbReference>
<dbReference type="RefSeq" id="WP_352556505.1">
    <property type="nucleotide sequence ID" value="NZ_JAMYQB010000002.1"/>
</dbReference>
<feature type="transmembrane region" description="Helical" evidence="6">
    <location>
        <begin position="94"/>
        <end position="119"/>
    </location>
</feature>
<feature type="transmembrane region" description="Helical" evidence="6">
    <location>
        <begin position="268"/>
        <end position="286"/>
    </location>
</feature>
<dbReference type="InterPro" id="IPR011701">
    <property type="entry name" value="MFS"/>
</dbReference>
<comment type="subcellular location">
    <subcellularLocation>
        <location evidence="1">Cell membrane</location>
        <topology evidence="1">Multi-pass membrane protein</topology>
    </subcellularLocation>
</comment>
<name>A0ABV1YUY1_9HYPH</name>
<evidence type="ECO:0000256" key="1">
    <source>
        <dbReference type="ARBA" id="ARBA00004651"/>
    </source>
</evidence>
<evidence type="ECO:0000313" key="9">
    <source>
        <dbReference type="Proteomes" id="UP001433071"/>
    </source>
</evidence>
<reference evidence="8 9" key="1">
    <citation type="journal article" date="2024" name="Proc. Natl. Acad. Sci. U.S.A.">
        <title>The evolutionary genomics of adaptation to stress in wild rhizobium bacteria.</title>
        <authorList>
            <person name="Kehlet-Delgado H."/>
            <person name="Montoya A.P."/>
            <person name="Jensen K.T."/>
            <person name="Wendlandt C.E."/>
            <person name="Dexheimer C."/>
            <person name="Roberts M."/>
            <person name="Torres Martinez L."/>
            <person name="Friesen M.L."/>
            <person name="Griffitts J.S."/>
            <person name="Porter S.S."/>
        </authorList>
    </citation>
    <scope>NUCLEOTIDE SEQUENCE [LARGE SCALE GENOMIC DNA]</scope>
    <source>
        <strain evidence="8 9">M0641</strain>
    </source>
</reference>
<organism evidence="8 9">
    <name type="scientific">Mesorhizobium caraganae</name>
    <dbReference type="NCBI Taxonomy" id="483206"/>
    <lineage>
        <taxon>Bacteria</taxon>
        <taxon>Pseudomonadati</taxon>
        <taxon>Pseudomonadota</taxon>
        <taxon>Alphaproteobacteria</taxon>
        <taxon>Hyphomicrobiales</taxon>
        <taxon>Phyllobacteriaceae</taxon>
        <taxon>Mesorhizobium</taxon>
    </lineage>
</organism>
<comment type="caution">
    <text evidence="8">The sequence shown here is derived from an EMBL/GenBank/DDBJ whole genome shotgun (WGS) entry which is preliminary data.</text>
</comment>
<dbReference type="PANTHER" id="PTHR43124:SF8">
    <property type="entry name" value="INNER MEMBRANE TRANSPORT PROTEIN YDHP"/>
    <property type="match status" value="1"/>
</dbReference>
<dbReference type="PANTHER" id="PTHR43124">
    <property type="entry name" value="PURINE EFFLUX PUMP PBUE"/>
    <property type="match status" value="1"/>
</dbReference>
<keyword evidence="5 6" id="KW-0472">Membrane</keyword>
<evidence type="ECO:0000256" key="6">
    <source>
        <dbReference type="SAM" id="Phobius"/>
    </source>
</evidence>
<evidence type="ECO:0000256" key="4">
    <source>
        <dbReference type="ARBA" id="ARBA00022989"/>
    </source>
</evidence>
<feature type="transmembrane region" description="Helical" evidence="6">
    <location>
        <begin position="331"/>
        <end position="352"/>
    </location>
</feature>
<dbReference type="Proteomes" id="UP001433071">
    <property type="component" value="Unassembled WGS sequence"/>
</dbReference>
<dbReference type="SUPFAM" id="SSF103473">
    <property type="entry name" value="MFS general substrate transporter"/>
    <property type="match status" value="1"/>
</dbReference>
<feature type="transmembrane region" description="Helical" evidence="6">
    <location>
        <begin position="68"/>
        <end position="88"/>
    </location>
</feature>
<feature type="domain" description="Major facilitator superfamily (MFS) profile" evidence="7">
    <location>
        <begin position="3"/>
        <end position="382"/>
    </location>
</feature>
<dbReference type="CDD" id="cd17324">
    <property type="entry name" value="MFS_NepI_like"/>
    <property type="match status" value="1"/>
</dbReference>
<proteinExistence type="predicted"/>
<evidence type="ECO:0000259" key="7">
    <source>
        <dbReference type="PROSITE" id="PS50850"/>
    </source>
</evidence>
<dbReference type="InterPro" id="IPR036259">
    <property type="entry name" value="MFS_trans_sf"/>
</dbReference>
<keyword evidence="3 6" id="KW-0812">Transmembrane</keyword>
<dbReference type="Pfam" id="PF07690">
    <property type="entry name" value="MFS_1"/>
    <property type="match status" value="1"/>
</dbReference>
<evidence type="ECO:0000256" key="2">
    <source>
        <dbReference type="ARBA" id="ARBA00022475"/>
    </source>
</evidence>
<dbReference type="EMBL" id="JAMYQB010000002">
    <property type="protein sequence ID" value="MER9403361.1"/>
    <property type="molecule type" value="Genomic_DNA"/>
</dbReference>
<gene>
    <name evidence="8" type="ORF">NKI36_04775</name>
</gene>
<sequence>MLPLIALFIAAFAFGTTEFVIAGVLPQVADGLGVSIPISGYLVSGYASGIAVGGPLLALATKGISRKTLLLCLTVAFTIGQAACALAPDFASMLLLRIAVAVAHGAYFGVAMVVAVGLVPEDKRGMAVAVILSGLTVSNVIGVPAGTAIGNLWGWRATFWVMCALGVVAFAAMAALLPRKTGASRPSASLGSEVRVLARQQVWTSLILMLMLMIGQFGLFTYITPTLLEVTDLDENLIPWVLLLNGVGATIGVFLGGKLSDWKLMPSLITMLALQAVMLGVIYAVSPYPVPMVIAIVIWGGLNFAIGTPIQTRILAWTADASNLASSLIPSGFNVGIALAASLGAAMLNAGYGYRSLPVVGAAAMLVAVAVALASYIWEGRGRAAPPLPAAAE</sequence>
<feature type="transmembrane region" description="Helical" evidence="6">
    <location>
        <begin position="237"/>
        <end position="256"/>
    </location>
</feature>
<protein>
    <submittedName>
        <fullName evidence="8">MFS transporter</fullName>
    </submittedName>
</protein>
<dbReference type="InterPro" id="IPR020846">
    <property type="entry name" value="MFS_dom"/>
</dbReference>
<evidence type="ECO:0000256" key="5">
    <source>
        <dbReference type="ARBA" id="ARBA00023136"/>
    </source>
</evidence>
<feature type="transmembrane region" description="Helical" evidence="6">
    <location>
        <begin position="202"/>
        <end position="225"/>
    </location>
</feature>
<keyword evidence="2" id="KW-1003">Cell membrane</keyword>
<feature type="transmembrane region" description="Helical" evidence="6">
    <location>
        <begin position="157"/>
        <end position="177"/>
    </location>
</feature>
<dbReference type="Gene3D" id="1.20.1250.20">
    <property type="entry name" value="MFS general substrate transporter like domains"/>
    <property type="match status" value="2"/>
</dbReference>
<dbReference type="InterPro" id="IPR050189">
    <property type="entry name" value="MFS_Efflux_Transporters"/>
</dbReference>
<accession>A0ABV1YUY1</accession>
<evidence type="ECO:0000256" key="3">
    <source>
        <dbReference type="ARBA" id="ARBA00022692"/>
    </source>
</evidence>
<feature type="transmembrane region" description="Helical" evidence="6">
    <location>
        <begin position="292"/>
        <end position="310"/>
    </location>
</feature>
<evidence type="ECO:0000313" key="8">
    <source>
        <dbReference type="EMBL" id="MER9403361.1"/>
    </source>
</evidence>